<dbReference type="InterPro" id="IPR051398">
    <property type="entry name" value="Polysacch_Deacetylase"/>
</dbReference>
<dbReference type="CDD" id="cd10918">
    <property type="entry name" value="CE4_NodB_like_5s_6s"/>
    <property type="match status" value="1"/>
</dbReference>
<evidence type="ECO:0000313" key="4">
    <source>
        <dbReference type="EMBL" id="GAA3105602.1"/>
    </source>
</evidence>
<keyword evidence="5" id="KW-1185">Reference proteome</keyword>
<comment type="caution">
    <text evidence="4">The sequence shown here is derived from an EMBL/GenBank/DDBJ whole genome shotgun (WGS) entry which is preliminary data.</text>
</comment>
<keyword evidence="2" id="KW-0732">Signal</keyword>
<dbReference type="PANTHER" id="PTHR34216:SF3">
    <property type="entry name" value="POLY-BETA-1,6-N-ACETYL-D-GLUCOSAMINE N-DEACETYLASE"/>
    <property type="match status" value="1"/>
</dbReference>
<dbReference type="Proteomes" id="UP001501637">
    <property type="component" value="Unassembled WGS sequence"/>
</dbReference>
<dbReference type="Gene3D" id="3.20.20.370">
    <property type="entry name" value="Glycoside hydrolase/deacetylase"/>
    <property type="match status" value="1"/>
</dbReference>
<dbReference type="PANTHER" id="PTHR34216">
    <property type="match status" value="1"/>
</dbReference>
<evidence type="ECO:0000259" key="3">
    <source>
        <dbReference type="PROSITE" id="PS51677"/>
    </source>
</evidence>
<dbReference type="InterPro" id="IPR011330">
    <property type="entry name" value="Glyco_hydro/deAcase_b/a-brl"/>
</dbReference>
<reference evidence="5" key="1">
    <citation type="journal article" date="2019" name="Int. J. Syst. Evol. Microbiol.">
        <title>The Global Catalogue of Microorganisms (GCM) 10K type strain sequencing project: providing services to taxonomists for standard genome sequencing and annotation.</title>
        <authorList>
            <consortium name="The Broad Institute Genomics Platform"/>
            <consortium name="The Broad Institute Genome Sequencing Center for Infectious Disease"/>
            <person name="Wu L."/>
            <person name="Ma J."/>
        </authorList>
    </citation>
    <scope>NUCLEOTIDE SEQUENCE [LARGE SCALE GENOMIC DNA]</scope>
    <source>
        <strain evidence="5">JCM 9092</strain>
    </source>
</reference>
<dbReference type="EMBL" id="BAAAUG010000043">
    <property type="protein sequence ID" value="GAA3105602.1"/>
    <property type="molecule type" value="Genomic_DNA"/>
</dbReference>
<name>A0ABP6MEC9_9ACTN</name>
<sequence length="264" mass="29294">MSVDTAFGETSRSRRMRHWLPEAPMWVAMYHSVDNCADRADDPYKITVTPERLAAQLRWLRRQGLRGVSMTRLLTARARGAGRGLVGLTFDDGYADFVDHALPLLHRYDFDATVFVLPGRLAGDNAWDPLGPRKPLLGAEGIRRAAAEGMEVASHGLTHVDLTGADDRLLWQETSGSRVALSDLIGREVEGFCYPYGAVDRRVAETVRAAGYRYACAISPGPLTGVHALPRVHIGQEDTALRLQLKLRLSRLRRRAVREPAVTE</sequence>
<dbReference type="SUPFAM" id="SSF88713">
    <property type="entry name" value="Glycoside hydrolase/deacetylase"/>
    <property type="match status" value="1"/>
</dbReference>
<proteinExistence type="predicted"/>
<protein>
    <submittedName>
        <fullName evidence="4">Polysaccharide deacetylase family protein</fullName>
    </submittedName>
</protein>
<evidence type="ECO:0000313" key="5">
    <source>
        <dbReference type="Proteomes" id="UP001501637"/>
    </source>
</evidence>
<comment type="subcellular location">
    <subcellularLocation>
        <location evidence="1">Secreted</location>
    </subcellularLocation>
</comment>
<gene>
    <name evidence="4" type="ORF">GCM10010449_30780</name>
</gene>
<evidence type="ECO:0000256" key="1">
    <source>
        <dbReference type="ARBA" id="ARBA00004613"/>
    </source>
</evidence>
<organism evidence="4 5">
    <name type="scientific">Streptomyces rectiviolaceus</name>
    <dbReference type="NCBI Taxonomy" id="332591"/>
    <lineage>
        <taxon>Bacteria</taxon>
        <taxon>Bacillati</taxon>
        <taxon>Actinomycetota</taxon>
        <taxon>Actinomycetes</taxon>
        <taxon>Kitasatosporales</taxon>
        <taxon>Streptomycetaceae</taxon>
        <taxon>Streptomyces</taxon>
    </lineage>
</organism>
<evidence type="ECO:0000256" key="2">
    <source>
        <dbReference type="ARBA" id="ARBA00022729"/>
    </source>
</evidence>
<accession>A0ABP6MEC9</accession>
<dbReference type="Pfam" id="PF01522">
    <property type="entry name" value="Polysacc_deac_1"/>
    <property type="match status" value="1"/>
</dbReference>
<dbReference type="PROSITE" id="PS51677">
    <property type="entry name" value="NODB"/>
    <property type="match status" value="1"/>
</dbReference>
<feature type="domain" description="NodB homology" evidence="3">
    <location>
        <begin position="84"/>
        <end position="264"/>
    </location>
</feature>
<dbReference type="InterPro" id="IPR002509">
    <property type="entry name" value="NODB_dom"/>
</dbReference>